<feature type="chain" id="PRO_5043669656" evidence="5">
    <location>
        <begin position="23"/>
        <end position="183"/>
    </location>
</feature>
<dbReference type="AlphaFoldDB" id="A0AAT9F3P7"/>
<dbReference type="PANTHER" id="PTHR33420">
    <property type="entry name" value="FIMBRIAL SUBUNIT ELFA-RELATED"/>
    <property type="match status" value="1"/>
</dbReference>
<feature type="domain" description="Fimbrial-type adhesion" evidence="6">
    <location>
        <begin position="31"/>
        <end position="182"/>
    </location>
</feature>
<comment type="subcellular location">
    <subcellularLocation>
        <location evidence="1">Fimbrium</location>
    </subcellularLocation>
</comment>
<comment type="similarity">
    <text evidence="2">Belongs to the fimbrial protein family.</text>
</comment>
<accession>A0AAT9F3P7</accession>
<dbReference type="InterPro" id="IPR036937">
    <property type="entry name" value="Adhesion_dom_fimbrial_sf"/>
</dbReference>
<dbReference type="SUPFAM" id="SSF49401">
    <property type="entry name" value="Bacterial adhesins"/>
    <property type="match status" value="1"/>
</dbReference>
<name>A0AAT9F3P7_SERMA</name>
<dbReference type="GO" id="GO:0043709">
    <property type="term" value="P:cell adhesion involved in single-species biofilm formation"/>
    <property type="evidence" value="ECO:0007669"/>
    <property type="project" value="TreeGrafter"/>
</dbReference>
<dbReference type="KEGG" id="smar:SM39_4140"/>
<evidence type="ECO:0000313" key="7">
    <source>
        <dbReference type="EMBL" id="BAO36073.1"/>
    </source>
</evidence>
<evidence type="ECO:0000256" key="3">
    <source>
        <dbReference type="ARBA" id="ARBA00022729"/>
    </source>
</evidence>
<dbReference type="GeneID" id="301148225"/>
<evidence type="ECO:0000256" key="1">
    <source>
        <dbReference type="ARBA" id="ARBA00004561"/>
    </source>
</evidence>
<evidence type="ECO:0000259" key="6">
    <source>
        <dbReference type="Pfam" id="PF00419"/>
    </source>
</evidence>
<proteinExistence type="inferred from homology"/>
<evidence type="ECO:0000256" key="2">
    <source>
        <dbReference type="ARBA" id="ARBA00006671"/>
    </source>
</evidence>
<keyword evidence="3 5" id="KW-0732">Signal</keyword>
<dbReference type="EMBL" id="AP013063">
    <property type="protein sequence ID" value="BAO36073.1"/>
    <property type="molecule type" value="Genomic_DNA"/>
</dbReference>
<dbReference type="InterPro" id="IPR008966">
    <property type="entry name" value="Adhesion_dom_sf"/>
</dbReference>
<dbReference type="Pfam" id="PF00419">
    <property type="entry name" value="Fimbrial"/>
    <property type="match status" value="1"/>
</dbReference>
<reference evidence="7" key="1">
    <citation type="journal article" date="2014" name="Genome Biol. Evol.">
        <title>Genome evolution and plasticity of Serratia marcescens, an important multidrug-resistant nosocomial pathogen.</title>
        <authorList>
            <person name="Iguchi A."/>
            <person name="Nagaya Y."/>
            <person name="Pradel E."/>
            <person name="Ooka T."/>
            <person name="Ogura Y."/>
            <person name="Katsura K."/>
            <person name="Kurokawa K."/>
            <person name="Oshima K."/>
            <person name="Hattori M."/>
            <person name="Parkhill J."/>
            <person name="Sebaihia M."/>
            <person name="Coulthurst S.J."/>
            <person name="Gotoh N."/>
            <person name="Thomson N.R."/>
            <person name="Ewbank J.J."/>
            <person name="Hayashi T."/>
        </authorList>
    </citation>
    <scope>NUCLEOTIDE SEQUENCE</scope>
    <source>
        <strain evidence="7">SM39</strain>
    </source>
</reference>
<dbReference type="InterPro" id="IPR050263">
    <property type="entry name" value="Bact_Fimbrial_Adh_Pro"/>
</dbReference>
<keyword evidence="4" id="KW-0281">Fimbrium</keyword>
<dbReference type="PANTHER" id="PTHR33420:SF3">
    <property type="entry name" value="FIMBRIAL SUBUNIT ELFA"/>
    <property type="match status" value="1"/>
</dbReference>
<evidence type="ECO:0000256" key="4">
    <source>
        <dbReference type="ARBA" id="ARBA00023263"/>
    </source>
</evidence>
<organism evidence="7">
    <name type="scientific">Serratia marcescens SM39</name>
    <dbReference type="NCBI Taxonomy" id="1334564"/>
    <lineage>
        <taxon>Bacteria</taxon>
        <taxon>Pseudomonadati</taxon>
        <taxon>Pseudomonadota</taxon>
        <taxon>Gammaproteobacteria</taxon>
        <taxon>Enterobacterales</taxon>
        <taxon>Yersiniaceae</taxon>
        <taxon>Serratia</taxon>
    </lineage>
</organism>
<feature type="signal peptide" evidence="5">
    <location>
        <begin position="1"/>
        <end position="22"/>
    </location>
</feature>
<protein>
    <submittedName>
        <fullName evidence="7">Fimbrial protein</fullName>
    </submittedName>
</protein>
<dbReference type="GO" id="GO:0009289">
    <property type="term" value="C:pilus"/>
    <property type="evidence" value="ECO:0007669"/>
    <property type="project" value="UniProtKB-SubCell"/>
</dbReference>
<dbReference type="RefSeq" id="WP_033649363.1">
    <property type="nucleotide sequence ID" value="NZ_AP013063.1"/>
</dbReference>
<dbReference type="InterPro" id="IPR000259">
    <property type="entry name" value="Adhesion_dom_fimbrial"/>
</dbReference>
<dbReference type="Gene3D" id="2.60.40.1090">
    <property type="entry name" value="Fimbrial-type adhesion domain"/>
    <property type="match status" value="1"/>
</dbReference>
<evidence type="ECO:0000256" key="5">
    <source>
        <dbReference type="SAM" id="SignalP"/>
    </source>
</evidence>
<gene>
    <name evidence="7" type="ORF">SM39_4140</name>
</gene>
<sequence>MTIHWRGALLIALSIGSASATAKTQGHGKVSLGGEIVETPCNIAGDSLDQTVDFGLVSMSDAGRDAQPSLIGSRRHFAIRLVNCELASQIKPDFIYRAANLTFSGIADSQDPQWLAVHGEARGMAIELLTDAGTPIPLGSTTADYLIVAGDNTLRFGAQLRIHPDRARAGGFSSLAKFTLSYL</sequence>